<dbReference type="InterPro" id="IPR010994">
    <property type="entry name" value="RuvA_2-like"/>
</dbReference>
<dbReference type="GO" id="GO:0003677">
    <property type="term" value="F:DNA binding"/>
    <property type="evidence" value="ECO:0007669"/>
    <property type="project" value="InterPro"/>
</dbReference>
<feature type="compositionally biased region" description="Polar residues" evidence="1">
    <location>
        <begin position="316"/>
        <end position="325"/>
    </location>
</feature>
<dbReference type="InterPro" id="IPR003583">
    <property type="entry name" value="Hlx-hairpin-Hlx_DNA-bd_motif"/>
</dbReference>
<dbReference type="EMBL" id="RBZP01000002">
    <property type="protein sequence ID" value="RKQ35910.1"/>
    <property type="molecule type" value="Genomic_DNA"/>
</dbReference>
<dbReference type="SUPFAM" id="SSF56281">
    <property type="entry name" value="Metallo-hydrolase/oxidoreductase"/>
    <property type="match status" value="1"/>
</dbReference>
<protein>
    <submittedName>
        <fullName evidence="4">MBL fold metallo-hydrolase</fullName>
    </submittedName>
</protein>
<dbReference type="OrthoDB" id="9761531at2"/>
<dbReference type="AlphaFoldDB" id="A0A495A802"/>
<feature type="compositionally biased region" description="Basic and acidic residues" evidence="1">
    <location>
        <begin position="19"/>
        <end position="34"/>
    </location>
</feature>
<evidence type="ECO:0000256" key="1">
    <source>
        <dbReference type="SAM" id="MobiDB-lite"/>
    </source>
</evidence>
<dbReference type="Gene3D" id="3.60.15.10">
    <property type="entry name" value="Ribonuclease Z/Hydroxyacylglutathione hydrolase-like"/>
    <property type="match status" value="1"/>
</dbReference>
<dbReference type="Gene3D" id="1.10.150.320">
    <property type="entry name" value="Photosystem II 12 kDa extrinsic protein"/>
    <property type="match status" value="1"/>
</dbReference>
<dbReference type="PANTHER" id="PTHR30619:SF7">
    <property type="entry name" value="BETA-LACTAMASE DOMAIN PROTEIN"/>
    <property type="match status" value="1"/>
</dbReference>
<dbReference type="SUPFAM" id="SSF47781">
    <property type="entry name" value="RuvA domain 2-like"/>
    <property type="match status" value="1"/>
</dbReference>
<dbReference type="Pfam" id="PF12836">
    <property type="entry name" value="HHH_3"/>
    <property type="match status" value="1"/>
</dbReference>
<sequence length="408" mass="43856">MLMAVLLVACGQDIDQEGQQDKPIETNDEIKTESESGAEDSLDESSVEDTDFDEPNTAQSSVKSLSDLKVHYIDAGQADAALLQYADDEEEYSILFDTGDWRGNEVVNYLTAQDISSLDLVVVSHPDADHIGQLAEVVTKFDPGEVWLSGNESSSETFQQAIEAVLSSDADYDEPRMGDVFEIGPMEIDVLYPESISGKANEESVSLKFTYGDISFVFTGDAETSGELEMIRSGIKLEADFLQLGHHGSDTSSDPAFIEAVNPTIAIYSAGADNSYGHPSPEVVSLMKEAGIKLYGTDVHGTIVVTTDGKEYSIATKENGTISPKSTGSSNTDTGSSNPEKSTVTGECININEASKEEVQGIIHIGPARAQELIERRPFESVDDLTRINGIGPARITDIKEEGLACTA</sequence>
<dbReference type="InterPro" id="IPR035681">
    <property type="entry name" value="ComA-like_MBL"/>
</dbReference>
<gene>
    <name evidence="4" type="ORF">D8M06_06130</name>
</gene>
<dbReference type="Proteomes" id="UP000269301">
    <property type="component" value="Unassembled WGS sequence"/>
</dbReference>
<feature type="domain" description="Helix-hairpin-helix DNA-binding motif class 1" evidence="2">
    <location>
        <begin position="383"/>
        <end position="402"/>
    </location>
</feature>
<evidence type="ECO:0000313" key="5">
    <source>
        <dbReference type="Proteomes" id="UP000269301"/>
    </source>
</evidence>
<dbReference type="InterPro" id="IPR052159">
    <property type="entry name" value="Competence_DNA_uptake"/>
</dbReference>
<feature type="domain" description="Helix-hairpin-helix DNA-binding motif class 1" evidence="2">
    <location>
        <begin position="357"/>
        <end position="376"/>
    </location>
</feature>
<feature type="domain" description="Metallo-beta-lactamase" evidence="3">
    <location>
        <begin position="77"/>
        <end position="271"/>
    </location>
</feature>
<proteinExistence type="predicted"/>
<dbReference type="InterPro" id="IPR001279">
    <property type="entry name" value="Metallo-B-lactamas"/>
</dbReference>
<keyword evidence="5" id="KW-1185">Reference proteome</keyword>
<evidence type="ECO:0000259" key="3">
    <source>
        <dbReference type="SMART" id="SM00849"/>
    </source>
</evidence>
<dbReference type="CDD" id="cd07731">
    <property type="entry name" value="ComA-like_MBL-fold"/>
    <property type="match status" value="1"/>
</dbReference>
<dbReference type="SMART" id="SM00278">
    <property type="entry name" value="HhH1"/>
    <property type="match status" value="2"/>
</dbReference>
<reference evidence="4 5" key="1">
    <citation type="journal article" date="2016" name="Int. J. Syst. Evol. Microbiol.">
        <title>Oceanobacillus halophilus sp. nov., a novel moderately halophilic bacterium from a hypersaline lake.</title>
        <authorList>
            <person name="Amoozegar M.A."/>
            <person name="Bagheri M."/>
            <person name="Makhdoumi A."/>
            <person name="Nikou M.M."/>
            <person name="Fazeli S.A.S."/>
            <person name="Schumann P."/>
            <person name="Sproer C."/>
            <person name="Sanchez-Porro C."/>
            <person name="Ventosa A."/>
        </authorList>
    </citation>
    <scope>NUCLEOTIDE SEQUENCE [LARGE SCALE GENOMIC DNA]</scope>
    <source>
        <strain evidence="4 5">DSM 23996</strain>
    </source>
</reference>
<dbReference type="SMART" id="SM00849">
    <property type="entry name" value="Lactamase_B"/>
    <property type="match status" value="1"/>
</dbReference>
<dbReference type="GO" id="GO:0006281">
    <property type="term" value="P:DNA repair"/>
    <property type="evidence" value="ECO:0007669"/>
    <property type="project" value="InterPro"/>
</dbReference>
<dbReference type="InterPro" id="IPR036866">
    <property type="entry name" value="RibonucZ/Hydroxyglut_hydro"/>
</dbReference>
<organism evidence="4 5">
    <name type="scientific">Oceanobacillus halophilus</name>
    <dbReference type="NCBI Taxonomy" id="930130"/>
    <lineage>
        <taxon>Bacteria</taxon>
        <taxon>Bacillati</taxon>
        <taxon>Bacillota</taxon>
        <taxon>Bacilli</taxon>
        <taxon>Bacillales</taxon>
        <taxon>Bacillaceae</taxon>
        <taxon>Oceanobacillus</taxon>
    </lineage>
</organism>
<evidence type="ECO:0000313" key="4">
    <source>
        <dbReference type="EMBL" id="RKQ35910.1"/>
    </source>
</evidence>
<keyword evidence="4" id="KW-0378">Hydrolase</keyword>
<feature type="region of interest" description="Disordered" evidence="1">
    <location>
        <begin position="316"/>
        <end position="344"/>
    </location>
</feature>
<dbReference type="GO" id="GO:0016787">
    <property type="term" value="F:hydrolase activity"/>
    <property type="evidence" value="ECO:0007669"/>
    <property type="project" value="UniProtKB-KW"/>
</dbReference>
<name>A0A495A802_9BACI</name>
<feature type="compositionally biased region" description="Acidic residues" evidence="1">
    <location>
        <begin position="36"/>
        <end position="54"/>
    </location>
</feature>
<feature type="compositionally biased region" description="Low complexity" evidence="1">
    <location>
        <begin position="326"/>
        <end position="338"/>
    </location>
</feature>
<evidence type="ECO:0000259" key="2">
    <source>
        <dbReference type="SMART" id="SM00278"/>
    </source>
</evidence>
<feature type="region of interest" description="Disordered" evidence="1">
    <location>
        <begin position="14"/>
        <end position="60"/>
    </location>
</feature>
<comment type="caution">
    <text evidence="4">The sequence shown here is derived from an EMBL/GenBank/DDBJ whole genome shotgun (WGS) entry which is preliminary data.</text>
</comment>
<dbReference type="Pfam" id="PF00753">
    <property type="entry name" value="Lactamase_B"/>
    <property type="match status" value="1"/>
</dbReference>
<dbReference type="PANTHER" id="PTHR30619">
    <property type="entry name" value="DNA INTERNALIZATION/COMPETENCE PROTEIN COMEC/REC2"/>
    <property type="match status" value="1"/>
</dbReference>
<accession>A0A495A802</accession>